<feature type="transmembrane region" description="Helical" evidence="1">
    <location>
        <begin position="21"/>
        <end position="40"/>
    </location>
</feature>
<dbReference type="Proteomes" id="UP001222027">
    <property type="component" value="Unassembled WGS sequence"/>
</dbReference>
<dbReference type="AlphaFoldDB" id="A0AAV8PNG5"/>
<dbReference type="PANTHER" id="PTHR35165">
    <property type="entry name" value="OS08G0113900 PROTEIN"/>
    <property type="match status" value="1"/>
</dbReference>
<evidence type="ECO:0000313" key="3">
    <source>
        <dbReference type="Proteomes" id="UP001222027"/>
    </source>
</evidence>
<reference evidence="2 3" key="1">
    <citation type="submission" date="2022-12" db="EMBL/GenBank/DDBJ databases">
        <title>Chromosome-scale assembly of the Ensete ventricosum genome.</title>
        <authorList>
            <person name="Dussert Y."/>
            <person name="Stocks J."/>
            <person name="Wendawek A."/>
            <person name="Woldeyes F."/>
            <person name="Nichols R.A."/>
            <person name="Borrell J.S."/>
        </authorList>
    </citation>
    <scope>NUCLEOTIDE SEQUENCE [LARGE SCALE GENOMIC DNA]</scope>
    <source>
        <strain evidence="3">cv. Maze</strain>
        <tissue evidence="2">Seeds</tissue>
    </source>
</reference>
<dbReference type="EMBL" id="JAQQAF010000003">
    <property type="protein sequence ID" value="KAJ8497530.1"/>
    <property type="molecule type" value="Genomic_DNA"/>
</dbReference>
<sequence length="88" mass="9353">MESGHRRIPSGRGKAYGSDMAATACLLVITLLGVALLVWWSAVFHPGNEQLWMVPLGLLMVGTPAMICFALSSACTSPSVVPDPDPER</sequence>
<name>A0AAV8PNG5_ENSVE</name>
<protein>
    <recommendedName>
        <fullName evidence="4">Transmembrane protein 230</fullName>
    </recommendedName>
</protein>
<dbReference type="PANTHER" id="PTHR35165:SF1">
    <property type="entry name" value="OS04G0577375 PROTEIN"/>
    <property type="match status" value="1"/>
</dbReference>
<evidence type="ECO:0000313" key="2">
    <source>
        <dbReference type="EMBL" id="KAJ8497530.1"/>
    </source>
</evidence>
<dbReference type="Pfam" id="PF16594">
    <property type="entry name" value="ATP-synt_Z"/>
    <property type="match status" value="1"/>
</dbReference>
<keyword evidence="1" id="KW-0812">Transmembrane</keyword>
<organism evidence="2 3">
    <name type="scientific">Ensete ventricosum</name>
    <name type="common">Abyssinian banana</name>
    <name type="synonym">Musa ensete</name>
    <dbReference type="NCBI Taxonomy" id="4639"/>
    <lineage>
        <taxon>Eukaryota</taxon>
        <taxon>Viridiplantae</taxon>
        <taxon>Streptophyta</taxon>
        <taxon>Embryophyta</taxon>
        <taxon>Tracheophyta</taxon>
        <taxon>Spermatophyta</taxon>
        <taxon>Magnoliopsida</taxon>
        <taxon>Liliopsida</taxon>
        <taxon>Zingiberales</taxon>
        <taxon>Musaceae</taxon>
        <taxon>Ensete</taxon>
    </lineage>
</organism>
<feature type="transmembrane region" description="Helical" evidence="1">
    <location>
        <begin position="52"/>
        <end position="71"/>
    </location>
</feature>
<comment type="caution">
    <text evidence="2">The sequence shown here is derived from an EMBL/GenBank/DDBJ whole genome shotgun (WGS) entry which is preliminary data.</text>
</comment>
<gene>
    <name evidence="2" type="ORF">OPV22_008082</name>
</gene>
<evidence type="ECO:0008006" key="4">
    <source>
        <dbReference type="Google" id="ProtNLM"/>
    </source>
</evidence>
<keyword evidence="1" id="KW-0472">Membrane</keyword>
<evidence type="ECO:0000256" key="1">
    <source>
        <dbReference type="SAM" id="Phobius"/>
    </source>
</evidence>
<accession>A0AAV8PNG5</accession>
<proteinExistence type="predicted"/>
<keyword evidence="3" id="KW-1185">Reference proteome</keyword>
<keyword evidence="1" id="KW-1133">Transmembrane helix</keyword>
<dbReference type="InterPro" id="IPR032238">
    <property type="entry name" value="ATP-synth_Z"/>
</dbReference>